<reference evidence="6" key="2">
    <citation type="submission" date="2011-10" db="EMBL/GenBank/DDBJ databases">
        <title>The Genome Sequence of Granulicatella elegans ATCC 700633.</title>
        <authorList>
            <consortium name="The Broad Institute Genome Sequencing Platform"/>
            <consortium name="The Broad Institute Genome Sequencing Center for Infectious Disease"/>
            <person name="Earl A."/>
            <person name="Ward D."/>
            <person name="Feldgarden M."/>
            <person name="Gevers D."/>
            <person name="Sibley C.D."/>
            <person name="Field T.R."/>
            <person name="Grinwis M."/>
            <person name="Eshaghurshan C.S."/>
            <person name="Surette M.G."/>
            <person name="Young S.K."/>
            <person name="Zeng Q."/>
            <person name="Gargeya S."/>
            <person name="Fitzgerald M."/>
            <person name="Haas B."/>
            <person name="Abouelleil A."/>
            <person name="Alvarado L."/>
            <person name="Arachchi H.M."/>
            <person name="Berlin A."/>
            <person name="Brown A."/>
            <person name="Chapman S.B."/>
            <person name="Chen Z."/>
            <person name="Dunbar C."/>
            <person name="Freedman E."/>
            <person name="Gearin G."/>
            <person name="Goldberg J."/>
            <person name="Griggs A."/>
            <person name="Gujja S."/>
            <person name="Heiman D."/>
            <person name="Howarth C."/>
            <person name="Larson L."/>
            <person name="Lui A."/>
            <person name="MacDonald P.J.P."/>
            <person name="Montmayeur A."/>
            <person name="Murphy C."/>
            <person name="Neiman D."/>
            <person name="Pearson M."/>
            <person name="Priest M."/>
            <person name="Roberts A."/>
            <person name="Saif S."/>
            <person name="Shea T."/>
            <person name="Shenoy N."/>
            <person name="Sisk P."/>
            <person name="Stolte C."/>
            <person name="Sykes S."/>
            <person name="Wortman J."/>
            <person name="Nusbaum C."/>
            <person name="Birren B."/>
        </authorList>
    </citation>
    <scope>NUCLEOTIDE SEQUENCE [LARGE SCALE GENOMIC DNA]</scope>
    <source>
        <strain evidence="6">ATCC 700633</strain>
    </source>
</reference>
<keyword evidence="4 5" id="KW-0472">Membrane</keyword>
<dbReference type="PANTHER" id="PTHR37306:SF1">
    <property type="entry name" value="COLICIN V PRODUCTION PROTEIN"/>
    <property type="match status" value="1"/>
</dbReference>
<dbReference type="RefSeq" id="WP_006702891.1">
    <property type="nucleotide sequence ID" value="NZ_KI391971.1"/>
</dbReference>
<dbReference type="STRING" id="626369.HMPREF0446_00617"/>
<organism evidence="6 7">
    <name type="scientific">Granulicatella elegans ATCC 700633</name>
    <dbReference type="NCBI Taxonomy" id="626369"/>
    <lineage>
        <taxon>Bacteria</taxon>
        <taxon>Bacillati</taxon>
        <taxon>Bacillota</taxon>
        <taxon>Bacilli</taxon>
        <taxon>Lactobacillales</taxon>
        <taxon>Carnobacteriaceae</taxon>
        <taxon>Granulicatella</taxon>
    </lineage>
</organism>
<feature type="transmembrane region" description="Helical" evidence="5">
    <location>
        <begin position="26"/>
        <end position="43"/>
    </location>
</feature>
<sequence length="178" mass="20178">MVTIGIIIFLLLGIYTGARRGLALQILHLVGYILSTFIAVFGYRAFSKMIEMYVPFPSYIPGTHLAVFSDGQALEMDQSFYYLFSFIIIMVVNWAIVRLITTVIKEMIKLPIIKQFNTLGGAILGFVFHYVAIFFVLYLVAMIPTDSVQKIFEGHTLANWIVTNTPLFSGIVKMWLFS</sequence>
<keyword evidence="2 5" id="KW-0812">Transmembrane</keyword>
<evidence type="ECO:0000313" key="7">
    <source>
        <dbReference type="Proteomes" id="UP000002939"/>
    </source>
</evidence>
<name>D0BKY2_9LACT</name>
<accession>D0BKY2</accession>
<evidence type="ECO:0000313" key="6">
    <source>
        <dbReference type="EMBL" id="EEW93735.1"/>
    </source>
</evidence>
<proteinExistence type="predicted"/>
<comment type="subcellular location">
    <subcellularLocation>
        <location evidence="1">Membrane</location>
        <topology evidence="1">Multi-pass membrane protein</topology>
    </subcellularLocation>
</comment>
<keyword evidence="3 5" id="KW-1133">Transmembrane helix</keyword>
<protein>
    <recommendedName>
        <fullName evidence="8">Colicin V production protein</fullName>
    </recommendedName>
</protein>
<reference evidence="6" key="1">
    <citation type="submission" date="2009-09" db="EMBL/GenBank/DDBJ databases">
        <authorList>
            <consortium name="The Broad Institute Genome Sequencing Platform"/>
            <person name="Ward D."/>
            <person name="Feldgarden M."/>
            <person name="Earl A."/>
            <person name="Young S.K."/>
            <person name="Zeng Q."/>
            <person name="Koehrsen M."/>
            <person name="Alvarado L."/>
            <person name="Berlin A."/>
            <person name="Bochicchio J."/>
            <person name="Borenstein D."/>
            <person name="Chapman S.B."/>
            <person name="Chen Z."/>
            <person name="Engels R."/>
            <person name="Freedman E."/>
            <person name="Gellesch M."/>
            <person name="Goldberg J."/>
            <person name="Griggs A."/>
            <person name="Gujja S."/>
            <person name="Heilman E."/>
            <person name="Heiman D."/>
            <person name="Hepburn T."/>
            <person name="Howarth C."/>
            <person name="Jen D."/>
            <person name="Larson L."/>
            <person name="Lewis B."/>
            <person name="Mehta T."/>
            <person name="Park D."/>
            <person name="Pearson M."/>
            <person name="Roberts A."/>
            <person name="Saif S."/>
            <person name="Shea T."/>
            <person name="Shenoy N."/>
            <person name="Sisk P."/>
            <person name="Stolte C."/>
            <person name="Sykes S."/>
            <person name="Thomson T."/>
            <person name="Walk T."/>
            <person name="White J."/>
            <person name="Yandava C."/>
            <person name="Sibley C.D."/>
            <person name="Field T.R."/>
            <person name="Grinwis M."/>
            <person name="Eshaghurshan C.S."/>
            <person name="Surette M.G."/>
            <person name="Haas B."/>
            <person name="Nusbaum C."/>
            <person name="Birren B."/>
        </authorList>
    </citation>
    <scope>NUCLEOTIDE SEQUENCE [LARGE SCALE GENOMIC DNA]</scope>
    <source>
        <strain evidence="6">ATCC 700633</strain>
    </source>
</reference>
<dbReference type="GO" id="GO:0009403">
    <property type="term" value="P:toxin biosynthetic process"/>
    <property type="evidence" value="ECO:0007669"/>
    <property type="project" value="InterPro"/>
</dbReference>
<evidence type="ECO:0000256" key="3">
    <source>
        <dbReference type="ARBA" id="ARBA00022989"/>
    </source>
</evidence>
<dbReference type="EMBL" id="ACRF02000013">
    <property type="protein sequence ID" value="EEW93735.1"/>
    <property type="molecule type" value="Genomic_DNA"/>
</dbReference>
<comment type="caution">
    <text evidence="6">The sequence shown here is derived from an EMBL/GenBank/DDBJ whole genome shotgun (WGS) entry which is preliminary data.</text>
</comment>
<feature type="transmembrane region" description="Helical" evidence="5">
    <location>
        <begin position="157"/>
        <end position="176"/>
    </location>
</feature>
<dbReference type="HOGENOM" id="CLU_092720_3_0_9"/>
<feature type="transmembrane region" description="Helical" evidence="5">
    <location>
        <begin position="80"/>
        <end position="101"/>
    </location>
</feature>
<gene>
    <name evidence="6" type="ORF">HMPREF0446_00617</name>
</gene>
<evidence type="ECO:0000256" key="5">
    <source>
        <dbReference type="SAM" id="Phobius"/>
    </source>
</evidence>
<evidence type="ECO:0008006" key="8">
    <source>
        <dbReference type="Google" id="ProtNLM"/>
    </source>
</evidence>
<dbReference type="InterPro" id="IPR003825">
    <property type="entry name" value="Colicin-V_CvpA"/>
</dbReference>
<feature type="transmembrane region" description="Helical" evidence="5">
    <location>
        <begin position="122"/>
        <end position="145"/>
    </location>
</feature>
<dbReference type="OrthoDB" id="1809613at2"/>
<keyword evidence="7" id="KW-1185">Reference proteome</keyword>
<dbReference type="GO" id="GO:0016020">
    <property type="term" value="C:membrane"/>
    <property type="evidence" value="ECO:0007669"/>
    <property type="project" value="UniProtKB-SubCell"/>
</dbReference>
<dbReference type="AlphaFoldDB" id="D0BKY2"/>
<dbReference type="Pfam" id="PF02674">
    <property type="entry name" value="Colicin_V"/>
    <property type="match status" value="1"/>
</dbReference>
<dbReference type="eggNOG" id="COG1286">
    <property type="taxonomic scope" value="Bacteria"/>
</dbReference>
<evidence type="ECO:0000256" key="4">
    <source>
        <dbReference type="ARBA" id="ARBA00023136"/>
    </source>
</evidence>
<evidence type="ECO:0000256" key="1">
    <source>
        <dbReference type="ARBA" id="ARBA00004141"/>
    </source>
</evidence>
<evidence type="ECO:0000256" key="2">
    <source>
        <dbReference type="ARBA" id="ARBA00022692"/>
    </source>
</evidence>
<dbReference type="PANTHER" id="PTHR37306">
    <property type="entry name" value="COLICIN V PRODUCTION PROTEIN"/>
    <property type="match status" value="1"/>
</dbReference>
<dbReference type="Proteomes" id="UP000002939">
    <property type="component" value="Unassembled WGS sequence"/>
</dbReference>